<feature type="domain" description="S1 motif" evidence="6">
    <location>
        <begin position="771"/>
        <end position="847"/>
    </location>
</feature>
<dbReference type="AlphaFoldDB" id="A0A8R1Y2L1"/>
<dbReference type="Pfam" id="PF05843">
    <property type="entry name" value="Suf"/>
    <property type="match status" value="1"/>
</dbReference>
<evidence type="ECO:0000256" key="2">
    <source>
        <dbReference type="ARBA" id="ARBA00022552"/>
    </source>
</evidence>
<reference evidence="7" key="2">
    <citation type="submission" date="2022-06" db="UniProtKB">
        <authorList>
            <consortium name="EnsemblMetazoa"/>
        </authorList>
    </citation>
    <scope>IDENTIFICATION</scope>
</reference>
<dbReference type="SUPFAM" id="SSF50249">
    <property type="entry name" value="Nucleic acid-binding proteins"/>
    <property type="match status" value="2"/>
</dbReference>
<dbReference type="SMART" id="SM00386">
    <property type="entry name" value="HAT"/>
    <property type="match status" value="5"/>
</dbReference>
<dbReference type="PROSITE" id="PS50126">
    <property type="entry name" value="S1"/>
    <property type="match status" value="6"/>
</dbReference>
<sequence>MHVEEHVSTRGNPFLSTQKFTSTVSTMITVNPDKDLTHRCYILTRCLVFFFVIDKDISNMEIDFPREDLSVNRKRRGTFSDNNETTNIQQRPVKKESKFEFDGVWNQRITSDFLTEGMLGLGVITKIKEAEILLECSDGVIVKVPVQNFGNLILETLQSSSSLTLEDVFKIGQMLAFKVIKAGEIHETERKRKKVSYPIVSCDPLTVNFHLNPGSLINGLVLNGIVESVEDKGVIINLGLQSVELKGFLAEKYLPPTFQKGNLVKGQPLLLRIQNEGSLNKKTRVINLSAVPEIECLDDAAVENLKLNDLMPGILLLVNPLQPTANGVYVNIGNGIKGYVSRQHLPPRYRSDPFKCLKSFKTVVMFCQQNSNLLILNGHPDIVAISKFVKRTNFENIHIGDIIECKVSSIDKNGNVSFDLLLHEDEKNSLLAAFARKTQLEGRIEYKKGTIHQARVLSFKMVERILIVATRKDILTQKMVCVKDAVPGEKVTAKVESVLAKGLLVKIYNSIPGFIPKIHLSDKLITRIDKHFSVGGELTCRILTVDKVKARLILTNKQSLTTNKDAIIKSYAEVTPNTITTGYVISQHPSGGLIIGFYGGTRGFMFPKEVERLGINVKIGLTVRVRVVTVEPQCGRMLVAVANTANDGTGIVKAQPFIIDGENPISFSATVVNVSSKGDKLKQKEVLNVTMRLGKKLGGKVKAFIPKELLSDHLDLPISSLNESVTLGSVLPKVSVLGDVAGNLKVTSKHFVIDWLEKHPRITSIQNLTKGELVCGNIIHKHQEMGYFVELVGGSALTAPARFIRPVALSMRKLLIRSKKQLQIGQTVVARVSSVDLERKRFALILDIHLCVPPHAEPDYFAPSMARYALEELNWFIANNPNNSQMPKIGECIDVKILEISGRDVIVQYVVDSNLKGIAYTINSTNILKKGSCAKALVLDIKLPTCELIVFLLNDGIQHLDENKLQSLLCNRNEFDAKIWLHKREYAIATVETEGSAFVMCIPMRIHPNVNNIPAKLDGSNNQCTVVPKLVAGNVMIGTAMEALKKYGFIHRKFKTSLKPAMKKKLKQFEIYPAKVVALWSRSDDLCNAVELELPDGSIGRLHASEFDESFLDQSSRPVQSFLEKKKGKTVNIKIICFSKLKQKMEKLDLSKPKGKGIQKNEKMIVVTRLAECTMKTWKLNETKRKQSLLGYPQNYVHGSLIPVFVRKGPHVGVVKVEVSPLWNGVIRKQNLYDENLMSNPTNDASALVDIDFELGEKLTAQVIGVNVYKNGRGKSRHRKCLEMTLKEARKTFENGDHVTGRVVGITESPSSVILELTNNQRAVLTLTGITNNYLKAHEAIKNYELNQIYNVHLLRFDGDKGRWLAVTESRYDFSKNSENTLYRNGTDIEVGSKLQAFVTSTSDDAHVFVEISPGIAGCVVKCKKLSLKPDDLIRVRVSHVFADGGVKVEFVDLIVEGSTDVKPRKRLLSVGSGSDVAADSPRKKSKAAGYVATHSKEKELLQITPAETKLPEPGLDWSLKGFTLTEFAKVGQLGEKVDDPVGTSVTKDEFVADNIREESKSKTKEELQIEKEKILVDRERKILEANWIPDNASDFDRLVACTPNSSILWIRYITFFLEQNNVEKARAVAERALSVINFREEDEIFNVWTAYLNLEGNFGTSESLKAVFNNAVRNTDALKMYKQMVKIYQNLGKMEETDDLLEEMLKRFRHDDLDIWFIYGQHLLETKRPDKARNLMKKAVSCLPRKHHVTILSRFAQLEFKFGDMEQSKTIFENILNSYPKKTDVWTVYIDLLIKAEKIEDARQLLERVITLKLSTHKIRLFFKKWIDLEEKHGDEKQQNNVKERALQYLQTITELVPET</sequence>
<evidence type="ECO:0000256" key="1">
    <source>
        <dbReference type="ARBA" id="ARBA00004604"/>
    </source>
</evidence>
<keyword evidence="5" id="KW-0539">Nucleus</keyword>
<accession>A0A8R1Y2L1</accession>
<feature type="domain" description="S1 motif" evidence="6">
    <location>
        <begin position="308"/>
        <end position="379"/>
    </location>
</feature>
<dbReference type="InterPro" id="IPR012340">
    <property type="entry name" value="NA-bd_OB-fold"/>
</dbReference>
<dbReference type="OMA" id="GQYLRAY"/>
<dbReference type="InterPro" id="IPR003029">
    <property type="entry name" value="S1_domain"/>
</dbReference>
<dbReference type="Pfam" id="PF23459">
    <property type="entry name" value="S1_RRP5"/>
    <property type="match status" value="1"/>
</dbReference>
<proteinExistence type="predicted"/>
<evidence type="ECO:0000256" key="3">
    <source>
        <dbReference type="ARBA" id="ARBA00022553"/>
    </source>
</evidence>
<dbReference type="InterPro" id="IPR008847">
    <property type="entry name" value="Suf"/>
</dbReference>
<dbReference type="PANTHER" id="PTHR23270:SF10">
    <property type="entry name" value="PROTEIN RRP5 HOMOLOG"/>
    <property type="match status" value="1"/>
</dbReference>
<dbReference type="SMART" id="SM00316">
    <property type="entry name" value="S1"/>
    <property type="match status" value="9"/>
</dbReference>
<dbReference type="SUPFAM" id="SSF48452">
    <property type="entry name" value="TPR-like"/>
    <property type="match status" value="2"/>
</dbReference>
<dbReference type="PANTHER" id="PTHR23270">
    <property type="entry name" value="PROGRAMMED CELL DEATH PROTEIN 11 PRE-RRNA PROCESSING PROTEIN RRP5"/>
    <property type="match status" value="1"/>
</dbReference>
<keyword evidence="4" id="KW-0677">Repeat</keyword>
<keyword evidence="8" id="KW-1185">Reference proteome</keyword>
<organism evidence="7 8">
    <name type="scientific">Onchocerca volvulus</name>
    <dbReference type="NCBI Taxonomy" id="6282"/>
    <lineage>
        <taxon>Eukaryota</taxon>
        <taxon>Metazoa</taxon>
        <taxon>Ecdysozoa</taxon>
        <taxon>Nematoda</taxon>
        <taxon>Chromadorea</taxon>
        <taxon>Rhabditida</taxon>
        <taxon>Spirurina</taxon>
        <taxon>Spiruromorpha</taxon>
        <taxon>Filarioidea</taxon>
        <taxon>Onchocercidae</taxon>
        <taxon>Onchocerca</taxon>
    </lineage>
</organism>
<dbReference type="FunFam" id="2.40.50.140:FF:000103">
    <property type="entry name" value="protein RRP5 homolog"/>
    <property type="match status" value="1"/>
</dbReference>
<evidence type="ECO:0000259" key="6">
    <source>
        <dbReference type="PROSITE" id="PS50126"/>
    </source>
</evidence>
<dbReference type="Proteomes" id="UP000024404">
    <property type="component" value="Unassembled WGS sequence"/>
</dbReference>
<dbReference type="InterPro" id="IPR057302">
    <property type="entry name" value="Rrp5_S1"/>
</dbReference>
<keyword evidence="3" id="KW-0597">Phosphoprotein</keyword>
<dbReference type="EMBL" id="CMVM020000250">
    <property type="status" value="NOT_ANNOTATED_CDS"/>
    <property type="molecule type" value="Genomic_DNA"/>
</dbReference>
<dbReference type="FunFam" id="1.25.40.10:FF:000065">
    <property type="entry name" value="Programmed cell death 11"/>
    <property type="match status" value="1"/>
</dbReference>
<evidence type="ECO:0000256" key="5">
    <source>
        <dbReference type="ARBA" id="ARBA00023242"/>
    </source>
</evidence>
<feature type="domain" description="S1 motif" evidence="6">
    <location>
        <begin position="1296"/>
        <end position="1370"/>
    </location>
</feature>
<dbReference type="GO" id="GO:0006364">
    <property type="term" value="P:rRNA processing"/>
    <property type="evidence" value="ECO:0007669"/>
    <property type="project" value="UniProtKB-KW"/>
</dbReference>
<dbReference type="Gene3D" id="2.40.50.140">
    <property type="entry name" value="Nucleic acid-binding proteins"/>
    <property type="match status" value="2"/>
</dbReference>
<dbReference type="EnsemblMetazoa" id="OVOC8908.1">
    <property type="protein sequence ID" value="OVOC8908.1"/>
    <property type="gene ID" value="WBGene00245717"/>
</dbReference>
<dbReference type="GO" id="GO:0003723">
    <property type="term" value="F:RNA binding"/>
    <property type="evidence" value="ECO:0007669"/>
    <property type="project" value="TreeGrafter"/>
</dbReference>
<evidence type="ECO:0000313" key="7">
    <source>
        <dbReference type="EnsemblMetazoa" id="OVOC8908.1"/>
    </source>
</evidence>
<feature type="domain" description="S1 motif" evidence="6">
    <location>
        <begin position="577"/>
        <end position="642"/>
    </location>
</feature>
<dbReference type="InterPro" id="IPR011990">
    <property type="entry name" value="TPR-like_helical_dom_sf"/>
</dbReference>
<evidence type="ECO:0000256" key="4">
    <source>
        <dbReference type="ARBA" id="ARBA00022737"/>
    </source>
</evidence>
<keyword evidence="2" id="KW-0698">rRNA processing</keyword>
<feature type="domain" description="S1 motif" evidence="6">
    <location>
        <begin position="219"/>
        <end position="291"/>
    </location>
</feature>
<protein>
    <recommendedName>
        <fullName evidence="6">S1 motif domain-containing protein</fullName>
    </recommendedName>
</protein>
<reference evidence="8" key="1">
    <citation type="submission" date="2013-10" db="EMBL/GenBank/DDBJ databases">
        <title>Genome sequencing of Onchocerca volvulus.</title>
        <authorList>
            <person name="Cotton J."/>
            <person name="Tsai J."/>
            <person name="Stanley E."/>
            <person name="Tracey A."/>
            <person name="Holroyd N."/>
            <person name="Lustigman S."/>
            <person name="Berriman M."/>
        </authorList>
    </citation>
    <scope>NUCLEOTIDE SEQUENCE</scope>
</reference>
<evidence type="ECO:0000313" key="8">
    <source>
        <dbReference type="Proteomes" id="UP000024404"/>
    </source>
</evidence>
<dbReference type="Gene3D" id="1.25.40.10">
    <property type="entry name" value="Tetratricopeptide repeat domain"/>
    <property type="match status" value="2"/>
</dbReference>
<dbReference type="GO" id="GO:0032040">
    <property type="term" value="C:small-subunit processome"/>
    <property type="evidence" value="ECO:0007669"/>
    <property type="project" value="TreeGrafter"/>
</dbReference>
<feature type="domain" description="S1 motif" evidence="6">
    <location>
        <begin position="488"/>
        <end position="557"/>
    </location>
</feature>
<comment type="subcellular location">
    <subcellularLocation>
        <location evidence="1">Nucleus</location>
        <location evidence="1">Nucleolus</location>
    </subcellularLocation>
</comment>
<name>A0A8R1Y2L1_ONCVO</name>
<dbReference type="InterPro" id="IPR003107">
    <property type="entry name" value="HAT"/>
</dbReference>
<dbReference type="InterPro" id="IPR045209">
    <property type="entry name" value="Rrp5"/>
</dbReference>